<evidence type="ECO:0000259" key="2">
    <source>
        <dbReference type="Pfam" id="PF17163"/>
    </source>
</evidence>
<dbReference type="Pfam" id="PF17165">
    <property type="entry name" value="DUF5121"/>
    <property type="match status" value="1"/>
</dbReference>
<feature type="domain" description="DUF5016" evidence="1">
    <location>
        <begin position="8"/>
        <end position="121"/>
    </location>
</feature>
<sequence length="441" mass="48680">MKKYIKYFAFSLFIAFVGCKEDYKYPLGGGNPSLDLKEVPNSAFFGDSLSFKVGVTDQGTALSTLKVQLYYSEDLVSEHTIRTKEYGDYSGKIYVPYLANIPNGTATLKFVLQNVGMVTVEETKELPLSRPDFPFLNLIVGDETYKMEKLSGYEYAVTEDFPQKVQGYIQAPAYGEHGNVINFGWEGDNVKEGTMQVIPFSNYSAGNYTVQFNTLTYAAAPFVSYKINDTELTMVDDNTYFIDLQLENGAEINIDGIADIDTWWIDSDYLKQEGDKYTFQAISGKYKITAKFDKKYFIVEAMNGTDFATLNADGTGAIWIIGDGIGKPALSNQVGWDTGKALCMAPIGDKKYQVTVVAGQQVRADDINFKFFHQKNWGGEFKNDNLTTDGDVVYVGDGDNGRDPGNLGVQSGKTLEAGATYVFVVDVSGGVSNAKLTVTKK</sequence>
<evidence type="ECO:0000259" key="1">
    <source>
        <dbReference type="Pfam" id="PF16408"/>
    </source>
</evidence>
<evidence type="ECO:0000313" key="4">
    <source>
        <dbReference type="EMBL" id="SFS94493.1"/>
    </source>
</evidence>
<accession>A0A1I6TZ32</accession>
<proteinExistence type="predicted"/>
<feature type="domain" description="DUF5121" evidence="3">
    <location>
        <begin position="313"/>
        <end position="427"/>
    </location>
</feature>
<keyword evidence="5" id="KW-1185">Reference proteome</keyword>
<dbReference type="Proteomes" id="UP000198785">
    <property type="component" value="Unassembled WGS sequence"/>
</dbReference>
<dbReference type="EMBL" id="FOZZ01000007">
    <property type="protein sequence ID" value="SFS94493.1"/>
    <property type="molecule type" value="Genomic_DNA"/>
</dbReference>
<evidence type="ECO:0008006" key="6">
    <source>
        <dbReference type="Google" id="ProtNLM"/>
    </source>
</evidence>
<dbReference type="InterPro" id="IPR033430">
    <property type="entry name" value="DUF5121"/>
</dbReference>
<dbReference type="RefSeq" id="WP_093366015.1">
    <property type="nucleotide sequence ID" value="NZ_FOZZ01000007.1"/>
</dbReference>
<gene>
    <name evidence="4" type="ORF">SAMN05660206_107152</name>
</gene>
<dbReference type="AlphaFoldDB" id="A0A1I6TZ32"/>
<reference evidence="4 5" key="1">
    <citation type="submission" date="2016-10" db="EMBL/GenBank/DDBJ databases">
        <authorList>
            <person name="de Groot N.N."/>
        </authorList>
    </citation>
    <scope>NUCLEOTIDE SEQUENCE [LARGE SCALE GENOMIC DNA]</scope>
    <source>
        <strain evidence="4 5">DSM 22789</strain>
    </source>
</reference>
<feature type="domain" description="DUF5125" evidence="2">
    <location>
        <begin position="125"/>
        <end position="308"/>
    </location>
</feature>
<protein>
    <recommendedName>
        <fullName evidence="6">DUF5125 domain-containing protein</fullName>
    </recommendedName>
</protein>
<dbReference type="OrthoDB" id="1004111at2"/>
<evidence type="ECO:0000313" key="5">
    <source>
        <dbReference type="Proteomes" id="UP000198785"/>
    </source>
</evidence>
<dbReference type="Pfam" id="PF17163">
    <property type="entry name" value="DUF5125"/>
    <property type="match status" value="1"/>
</dbReference>
<dbReference type="STRING" id="683125.SAMN05660206_107152"/>
<organism evidence="4 5">
    <name type="scientific">Sphingobacterium wenxiniae</name>
    <dbReference type="NCBI Taxonomy" id="683125"/>
    <lineage>
        <taxon>Bacteria</taxon>
        <taxon>Pseudomonadati</taxon>
        <taxon>Bacteroidota</taxon>
        <taxon>Sphingobacteriia</taxon>
        <taxon>Sphingobacteriales</taxon>
        <taxon>Sphingobacteriaceae</taxon>
        <taxon>Sphingobacterium</taxon>
    </lineage>
</organism>
<dbReference type="InterPro" id="IPR032184">
    <property type="entry name" value="DUF5016"/>
</dbReference>
<name>A0A1I6TZ32_9SPHI</name>
<evidence type="ECO:0000259" key="3">
    <source>
        <dbReference type="Pfam" id="PF17165"/>
    </source>
</evidence>
<dbReference type="InterPro" id="IPR033429">
    <property type="entry name" value="DUF5125"/>
</dbReference>
<dbReference type="Pfam" id="PF16408">
    <property type="entry name" value="DUF5016"/>
    <property type="match status" value="1"/>
</dbReference>
<dbReference type="PROSITE" id="PS51257">
    <property type="entry name" value="PROKAR_LIPOPROTEIN"/>
    <property type="match status" value="1"/>
</dbReference>